<name>A0A383F1V2_9ZZZZ</name>
<feature type="domain" description="GmrSD restriction endonucleases C-terminal" evidence="1">
    <location>
        <begin position="1"/>
        <end position="63"/>
    </location>
</feature>
<evidence type="ECO:0000313" key="2">
    <source>
        <dbReference type="EMBL" id="SVE62653.1"/>
    </source>
</evidence>
<feature type="non-terminal residue" evidence="2">
    <location>
        <position position="1"/>
    </location>
</feature>
<proteinExistence type="predicted"/>
<sequence>LISHNKNSRLSNMPPDTKLEDIKVTLSNNKIDSLKLHKMMQMTLSEGKWGKEQIQKHGEEMIELLLSSTDS</sequence>
<dbReference type="InterPro" id="IPR011089">
    <property type="entry name" value="GmrSD_C"/>
</dbReference>
<accession>A0A383F1V2</accession>
<dbReference type="Pfam" id="PF07510">
    <property type="entry name" value="GmrSD_C"/>
    <property type="match status" value="1"/>
</dbReference>
<dbReference type="EMBL" id="UINC01230502">
    <property type="protein sequence ID" value="SVE62653.1"/>
    <property type="molecule type" value="Genomic_DNA"/>
</dbReference>
<dbReference type="AlphaFoldDB" id="A0A383F1V2"/>
<reference evidence="2" key="1">
    <citation type="submission" date="2018-05" db="EMBL/GenBank/DDBJ databases">
        <authorList>
            <person name="Lanie J.A."/>
            <person name="Ng W.-L."/>
            <person name="Kazmierczak K.M."/>
            <person name="Andrzejewski T.M."/>
            <person name="Davidsen T.M."/>
            <person name="Wayne K.J."/>
            <person name="Tettelin H."/>
            <person name="Glass J.I."/>
            <person name="Rusch D."/>
            <person name="Podicherti R."/>
            <person name="Tsui H.-C.T."/>
            <person name="Winkler M.E."/>
        </authorList>
    </citation>
    <scope>NUCLEOTIDE SEQUENCE</scope>
</reference>
<evidence type="ECO:0000259" key="1">
    <source>
        <dbReference type="Pfam" id="PF07510"/>
    </source>
</evidence>
<organism evidence="2">
    <name type="scientific">marine metagenome</name>
    <dbReference type="NCBI Taxonomy" id="408172"/>
    <lineage>
        <taxon>unclassified sequences</taxon>
        <taxon>metagenomes</taxon>
        <taxon>ecological metagenomes</taxon>
    </lineage>
</organism>
<gene>
    <name evidence="2" type="ORF">METZ01_LOCUS515507</name>
</gene>
<protein>
    <recommendedName>
        <fullName evidence="1">GmrSD restriction endonucleases C-terminal domain-containing protein</fullName>
    </recommendedName>
</protein>